<evidence type="ECO:0000259" key="1">
    <source>
        <dbReference type="Pfam" id="PF01408"/>
    </source>
</evidence>
<dbReference type="InterPro" id="IPR000683">
    <property type="entry name" value="Gfo/Idh/MocA-like_OxRdtase_N"/>
</dbReference>
<protein>
    <recommendedName>
        <fullName evidence="1">Gfo/Idh/MocA-like oxidoreductase N-terminal domain-containing protein</fullName>
    </recommendedName>
</protein>
<evidence type="ECO:0000313" key="2">
    <source>
        <dbReference type="EMBL" id="AQQ09075.1"/>
    </source>
</evidence>
<reference evidence="3" key="1">
    <citation type="submission" date="2017-02" db="EMBL/GenBank/DDBJ databases">
        <title>Comparative genomics and description of representatives of a novel lineage of planctomycetes thriving in anoxic sediments.</title>
        <authorList>
            <person name="Spring S."/>
            <person name="Bunk B."/>
            <person name="Sproer C."/>
            <person name="Klenk H.-P."/>
        </authorList>
    </citation>
    <scope>NUCLEOTIDE SEQUENCE [LARGE SCALE GENOMIC DNA]</scope>
    <source>
        <strain evidence="3">L21-RPul-D3</strain>
    </source>
</reference>
<evidence type="ECO:0000313" key="3">
    <source>
        <dbReference type="Proteomes" id="UP000188273"/>
    </source>
</evidence>
<gene>
    <name evidence="2" type="ORF">L21SP3_00873</name>
</gene>
<dbReference type="Pfam" id="PF01408">
    <property type="entry name" value="GFO_IDH_MocA"/>
    <property type="match status" value="1"/>
</dbReference>
<dbReference type="PANTHER" id="PTHR43377">
    <property type="entry name" value="BILIVERDIN REDUCTASE A"/>
    <property type="match status" value="1"/>
</dbReference>
<feature type="domain" description="Gfo/Idh/MocA-like oxidoreductase N-terminal" evidence="1">
    <location>
        <begin position="14"/>
        <end position="127"/>
    </location>
</feature>
<accession>A0A1Q2HPB3</accession>
<dbReference type="STRING" id="1940790.L21SP3_00873"/>
<name>A0A1Q2HPB3_9BACT</name>
<dbReference type="SUPFAM" id="SSF51735">
    <property type="entry name" value="NAD(P)-binding Rossmann-fold domains"/>
    <property type="match status" value="1"/>
</dbReference>
<dbReference type="GO" id="GO:0000166">
    <property type="term" value="F:nucleotide binding"/>
    <property type="evidence" value="ECO:0007669"/>
    <property type="project" value="InterPro"/>
</dbReference>
<dbReference type="InterPro" id="IPR051450">
    <property type="entry name" value="Gfo/Idh/MocA_Oxidoreductases"/>
</dbReference>
<dbReference type="Proteomes" id="UP000188273">
    <property type="component" value="Chromosome"/>
</dbReference>
<dbReference type="EMBL" id="CP019633">
    <property type="protein sequence ID" value="AQQ09075.1"/>
    <property type="molecule type" value="Genomic_DNA"/>
</dbReference>
<dbReference type="InterPro" id="IPR036291">
    <property type="entry name" value="NAD(P)-bd_dom_sf"/>
</dbReference>
<sequence>MGQGKSSINKGRLRAAFLGTSEPGLRLIEIVSRMPEFEIAGLGGRNKELAENTADMYGCRYYDDPRQMILSCGAELLLAASQHAPHEGIITLAFQKGLSVVRTMPPFFSLSQAANIISEAQNNNAFYFSTSPFRNYPGYRRLLEFFSENKELKKKVCLIEARGFFPSGSSEQESHWLKDPELAGGGVLLRNCFSVINILVELFSLPETVYALKSNMAGDIVQRNMVTEDCISMTVKFSETLGCTLCAARNEFAHKERIDIYLPDMKISAGPEIFRITDISGSEIELTSAEASREQAIEENLRVVHKLLKSAEIDDDAAEKSAAVNTRERGLINTMAVIEAAYLSCKTQTPEMPDKMIELSGFDYSMLET</sequence>
<proteinExistence type="predicted"/>
<dbReference type="Gene3D" id="3.30.360.10">
    <property type="entry name" value="Dihydrodipicolinate Reductase, domain 2"/>
    <property type="match status" value="1"/>
</dbReference>
<dbReference type="KEGG" id="pbu:L21SP3_00873"/>
<organism evidence="2 3">
    <name type="scientific">Sedimentisphaera cyanobacteriorum</name>
    <dbReference type="NCBI Taxonomy" id="1940790"/>
    <lineage>
        <taxon>Bacteria</taxon>
        <taxon>Pseudomonadati</taxon>
        <taxon>Planctomycetota</taxon>
        <taxon>Phycisphaerae</taxon>
        <taxon>Sedimentisphaerales</taxon>
        <taxon>Sedimentisphaeraceae</taxon>
        <taxon>Sedimentisphaera</taxon>
    </lineage>
</organism>
<keyword evidence="3" id="KW-1185">Reference proteome</keyword>
<dbReference type="Gene3D" id="3.40.50.720">
    <property type="entry name" value="NAD(P)-binding Rossmann-like Domain"/>
    <property type="match status" value="1"/>
</dbReference>
<dbReference type="PANTHER" id="PTHR43377:SF1">
    <property type="entry name" value="BILIVERDIN REDUCTASE A"/>
    <property type="match status" value="1"/>
</dbReference>
<dbReference type="AlphaFoldDB" id="A0A1Q2HPB3"/>